<evidence type="ECO:0000313" key="2">
    <source>
        <dbReference type="Proteomes" id="UP000008561"/>
    </source>
</evidence>
<accession>A9A0J4</accession>
<name>A9A0J4_DESOH</name>
<dbReference type="STRING" id="96561.Dole_1690"/>
<organism evidence="1 2">
    <name type="scientific">Desulfosudis oleivorans (strain DSM 6200 / JCM 39069 / Hxd3)</name>
    <name type="common">Desulfococcus oleovorans</name>
    <dbReference type="NCBI Taxonomy" id="96561"/>
    <lineage>
        <taxon>Bacteria</taxon>
        <taxon>Pseudomonadati</taxon>
        <taxon>Thermodesulfobacteriota</taxon>
        <taxon>Desulfobacteria</taxon>
        <taxon>Desulfobacterales</taxon>
        <taxon>Desulfosudaceae</taxon>
        <taxon>Desulfosudis</taxon>
    </lineage>
</organism>
<keyword evidence="2" id="KW-1185">Reference proteome</keyword>
<evidence type="ECO:0000313" key="1">
    <source>
        <dbReference type="EMBL" id="ABW67494.1"/>
    </source>
</evidence>
<proteinExistence type="predicted"/>
<dbReference type="eggNOG" id="ENOG5033QAE">
    <property type="taxonomic scope" value="Bacteria"/>
</dbReference>
<dbReference type="RefSeq" id="WP_012175110.1">
    <property type="nucleotide sequence ID" value="NC_009943.1"/>
</dbReference>
<dbReference type="AlphaFoldDB" id="A9A0J4"/>
<dbReference type="OrthoDB" id="5417751at2"/>
<dbReference type="Proteomes" id="UP000008561">
    <property type="component" value="Chromosome"/>
</dbReference>
<dbReference type="Gene3D" id="1.25.40.10">
    <property type="entry name" value="Tetratricopeptide repeat domain"/>
    <property type="match status" value="1"/>
</dbReference>
<reference evidence="1 2" key="1">
    <citation type="submission" date="2007-10" db="EMBL/GenBank/DDBJ databases">
        <title>Complete sequence of Desulfococcus oleovorans Hxd3.</title>
        <authorList>
            <consortium name="US DOE Joint Genome Institute"/>
            <person name="Copeland A."/>
            <person name="Lucas S."/>
            <person name="Lapidus A."/>
            <person name="Barry K."/>
            <person name="Glavina del Rio T."/>
            <person name="Dalin E."/>
            <person name="Tice H."/>
            <person name="Pitluck S."/>
            <person name="Kiss H."/>
            <person name="Brettin T."/>
            <person name="Bruce D."/>
            <person name="Detter J.C."/>
            <person name="Han C."/>
            <person name="Schmutz J."/>
            <person name="Larimer F."/>
            <person name="Land M."/>
            <person name="Hauser L."/>
            <person name="Kyrpides N."/>
            <person name="Kim E."/>
            <person name="Wawrik B."/>
            <person name="Richardson P."/>
        </authorList>
    </citation>
    <scope>NUCLEOTIDE SEQUENCE [LARGE SCALE GENOMIC DNA]</scope>
    <source>
        <strain evidence="2">DSM 6200 / JCM 39069 / Hxd3</strain>
    </source>
</reference>
<dbReference type="KEGG" id="dol:Dole_1690"/>
<sequence length="753" mass="85232">MHSMKKGNNCENSTKNAKNALLGMLPSVDAYADFKADMRKGFSDVMPALLSYAVDSGLVREKTEAAFLAFLETNPASSASIEGRTFSDLLAQVLGTRSVNSLLEFLNTYANRFCMMPVQASMFSRLKKNFHPNTPKKRNALRLLAFWLGAKRPELGWNYEMLLKLADTRSAEPVTVEEKEGVRITFALQAAGDILDIKAVEWLKTELRQCLSDLNLHHIEPHRISFTLSTAHVDIPKTPGPSGEPRLYARAIRSSLALAYQMPIRWALSTHSSRQCSIIVAISAGPFDQADPFIQALLSLKRTGITPVRMTDFARLCVKLADVKIVFRKTPEELNVGFLDETHLNVWHVDYFWSYLYYDFVPPLLGENVLPTTRDAYEEFRAAVFSPDHATGDNQALSAMRKSPQNALLIIEIARILIAKRMLYEADEVLAVILASYPYHMVARACRMTIYQYLSIQQPDPEISAHLFARAIQEAAFIEMWHPDDAEVYTETGLVYYARAVQLIRIYRKKQSNPDLKKGDTVQQALGLLETALHFFNKGAVLSPITDMRAEFWKRIAMSLRGILQKDENALMSGEPITDRSDIIYHTSQISWRTLGWIRDDSPEEHQFFSDRLYNLMQQYSEDVSVTNWTPGLKCIFAGQLWSTLPFVTVAFAKLMIAMYADAIQDAERLAHFNIGVYSASGCYTVIQSPAHFIENARKYISILESLLKDDLEKPDDHLIDRKKIQRVALPFALLDDEVESDIILESGIQTEP</sequence>
<protein>
    <submittedName>
        <fullName evidence="1">Uncharacterized protein</fullName>
    </submittedName>
</protein>
<dbReference type="HOGENOM" id="CLU_369495_0_0_7"/>
<dbReference type="InterPro" id="IPR011990">
    <property type="entry name" value="TPR-like_helical_dom_sf"/>
</dbReference>
<dbReference type="EMBL" id="CP000859">
    <property type="protein sequence ID" value="ABW67494.1"/>
    <property type="molecule type" value="Genomic_DNA"/>
</dbReference>
<gene>
    <name evidence="1" type="ordered locus">Dole_1690</name>
</gene>